<accession>A0A119HBZ4</accession>
<evidence type="ECO:0000256" key="1">
    <source>
        <dbReference type="ARBA" id="ARBA00009437"/>
    </source>
</evidence>
<dbReference type="InterPro" id="IPR000847">
    <property type="entry name" value="LysR_HTH_N"/>
</dbReference>
<evidence type="ECO:0000256" key="2">
    <source>
        <dbReference type="ARBA" id="ARBA00023015"/>
    </source>
</evidence>
<dbReference type="GO" id="GO:0006351">
    <property type="term" value="P:DNA-templated transcription"/>
    <property type="evidence" value="ECO:0007669"/>
    <property type="project" value="TreeGrafter"/>
</dbReference>
<dbReference type="CDD" id="cd08432">
    <property type="entry name" value="PBP2_GcdR_TrpI_HvrB_AmpR_like"/>
    <property type="match status" value="1"/>
</dbReference>
<dbReference type="Gene3D" id="3.40.190.10">
    <property type="entry name" value="Periplasmic binding protein-like II"/>
    <property type="match status" value="2"/>
</dbReference>
<comment type="similarity">
    <text evidence="1">Belongs to the LysR transcriptional regulatory family.</text>
</comment>
<reference evidence="6 7" key="1">
    <citation type="submission" date="2015-11" db="EMBL/GenBank/DDBJ databases">
        <title>Expanding the genomic diversity of Burkholderia species for the development of highly accurate diagnostics.</title>
        <authorList>
            <person name="Sahl J."/>
            <person name="Keim P."/>
            <person name="Wagner D."/>
        </authorList>
    </citation>
    <scope>NUCLEOTIDE SEQUENCE [LARGE SCALE GENOMIC DNA]</scope>
    <source>
        <strain evidence="6 7">MSMB2087WGS</strain>
    </source>
</reference>
<dbReference type="EMBL" id="LPHD01000145">
    <property type="protein sequence ID" value="KWA78376.1"/>
    <property type="molecule type" value="Genomic_DNA"/>
</dbReference>
<protein>
    <submittedName>
        <fullName evidence="6">Transcriptional regulator</fullName>
    </submittedName>
</protein>
<evidence type="ECO:0000259" key="5">
    <source>
        <dbReference type="PROSITE" id="PS50931"/>
    </source>
</evidence>
<keyword evidence="2" id="KW-0805">Transcription regulation</keyword>
<dbReference type="PANTHER" id="PTHR30537:SF26">
    <property type="entry name" value="GLYCINE CLEAVAGE SYSTEM TRANSCRIPTIONAL ACTIVATOR"/>
    <property type="match status" value="1"/>
</dbReference>
<gene>
    <name evidence="6" type="ORF">WL29_01150</name>
</gene>
<dbReference type="InterPro" id="IPR036388">
    <property type="entry name" value="WH-like_DNA-bd_sf"/>
</dbReference>
<organism evidence="6 7">
    <name type="scientific">Burkholderia ubonensis</name>
    <dbReference type="NCBI Taxonomy" id="101571"/>
    <lineage>
        <taxon>Bacteria</taxon>
        <taxon>Pseudomonadati</taxon>
        <taxon>Pseudomonadota</taxon>
        <taxon>Betaproteobacteria</taxon>
        <taxon>Burkholderiales</taxon>
        <taxon>Burkholderiaceae</taxon>
        <taxon>Burkholderia</taxon>
        <taxon>Burkholderia cepacia complex</taxon>
    </lineage>
</organism>
<dbReference type="AlphaFoldDB" id="A0A119HBZ4"/>
<evidence type="ECO:0000313" key="7">
    <source>
        <dbReference type="Proteomes" id="UP000060630"/>
    </source>
</evidence>
<dbReference type="InterPro" id="IPR005119">
    <property type="entry name" value="LysR_subst-bd"/>
</dbReference>
<dbReference type="GO" id="GO:0043565">
    <property type="term" value="F:sequence-specific DNA binding"/>
    <property type="evidence" value="ECO:0007669"/>
    <property type="project" value="TreeGrafter"/>
</dbReference>
<dbReference type="PANTHER" id="PTHR30537">
    <property type="entry name" value="HTH-TYPE TRANSCRIPTIONAL REGULATOR"/>
    <property type="match status" value="1"/>
</dbReference>
<dbReference type="SUPFAM" id="SSF46785">
    <property type="entry name" value="Winged helix' DNA-binding domain"/>
    <property type="match status" value="1"/>
</dbReference>
<dbReference type="PRINTS" id="PR00039">
    <property type="entry name" value="HTHLYSR"/>
</dbReference>
<dbReference type="Gene3D" id="1.10.10.10">
    <property type="entry name" value="Winged helix-like DNA-binding domain superfamily/Winged helix DNA-binding domain"/>
    <property type="match status" value="1"/>
</dbReference>
<dbReference type="Proteomes" id="UP000060630">
    <property type="component" value="Unassembled WGS sequence"/>
</dbReference>
<dbReference type="InterPro" id="IPR036390">
    <property type="entry name" value="WH_DNA-bd_sf"/>
</dbReference>
<name>A0A119HBZ4_9BURK</name>
<evidence type="ECO:0000256" key="3">
    <source>
        <dbReference type="ARBA" id="ARBA00023125"/>
    </source>
</evidence>
<dbReference type="InterPro" id="IPR058163">
    <property type="entry name" value="LysR-type_TF_proteobact-type"/>
</dbReference>
<evidence type="ECO:0000313" key="6">
    <source>
        <dbReference type="EMBL" id="KWA78376.1"/>
    </source>
</evidence>
<evidence type="ECO:0000256" key="4">
    <source>
        <dbReference type="ARBA" id="ARBA00023163"/>
    </source>
</evidence>
<dbReference type="Pfam" id="PF03466">
    <property type="entry name" value="LysR_substrate"/>
    <property type="match status" value="1"/>
</dbReference>
<dbReference type="Pfam" id="PF00126">
    <property type="entry name" value="HTH_1"/>
    <property type="match status" value="1"/>
</dbReference>
<dbReference type="GO" id="GO:0003700">
    <property type="term" value="F:DNA-binding transcription factor activity"/>
    <property type="evidence" value="ECO:0007669"/>
    <property type="project" value="InterPro"/>
</dbReference>
<dbReference type="RefSeq" id="WP_060193051.1">
    <property type="nucleotide sequence ID" value="NZ_LPHD01000145.1"/>
</dbReference>
<dbReference type="SUPFAM" id="SSF53850">
    <property type="entry name" value="Periplasmic binding protein-like II"/>
    <property type="match status" value="1"/>
</dbReference>
<sequence>MERMWPGTRALRTFDAAARHLNFSRAADEVGLTPAAVSHQIKEIEAQLGIDLFVRTSRSIRLTPAGVVLAGAAADALAGLQRATARARRVAREQTELRVSVGARFATHWLLPRLPRFRAAHPAFELSFDITDRLRDFDEDDVDVAIRFGTGRYRDACAQHLFDTSVVAVCSPALLSAGPPLRAPRDVLRHTLCHADCEVDGVIWPRWSAWMAAAGIHGFDDSRCVAFPDSSHVVQAVTDGAAVGLAEPHMIARDLADGRLVLLFDVSVAVAPGVAYHVVYPERTQDDPRIVALRDWLADEVVMARAIVPASPRPDVRCRTCSSDEPT</sequence>
<feature type="domain" description="HTH lysR-type" evidence="5">
    <location>
        <begin position="6"/>
        <end position="63"/>
    </location>
</feature>
<comment type="caution">
    <text evidence="6">The sequence shown here is derived from an EMBL/GenBank/DDBJ whole genome shotgun (WGS) entry which is preliminary data.</text>
</comment>
<keyword evidence="4" id="KW-0804">Transcription</keyword>
<keyword evidence="3" id="KW-0238">DNA-binding</keyword>
<dbReference type="PROSITE" id="PS50931">
    <property type="entry name" value="HTH_LYSR"/>
    <property type="match status" value="1"/>
</dbReference>
<dbReference type="FunFam" id="1.10.10.10:FF:000001">
    <property type="entry name" value="LysR family transcriptional regulator"/>
    <property type="match status" value="1"/>
</dbReference>
<proteinExistence type="inferred from homology"/>